<dbReference type="Proteomes" id="UP000030106">
    <property type="component" value="Unassembled WGS sequence"/>
</dbReference>
<gene>
    <name evidence="2" type="ORF">BBAD15_g475</name>
</gene>
<dbReference type="InterPro" id="IPR043990">
    <property type="entry name" value="AC_1"/>
</dbReference>
<dbReference type="Pfam" id="PF03797">
    <property type="entry name" value="Autotransporter"/>
    <property type="match status" value="1"/>
</dbReference>
<dbReference type="SUPFAM" id="SSF103515">
    <property type="entry name" value="Autotransporter"/>
    <property type="match status" value="1"/>
</dbReference>
<dbReference type="InterPro" id="IPR050909">
    <property type="entry name" value="Bact_Autotransporter_VF"/>
</dbReference>
<proteinExistence type="predicted"/>
<protein>
    <submittedName>
        <fullName evidence="2">Uncharacterized protein YuaQ</fullName>
    </submittedName>
</protein>
<dbReference type="EMBL" id="ANFO01000032">
    <property type="protein sequence ID" value="KGQ13630.1"/>
    <property type="molecule type" value="Genomic_DNA"/>
</dbReference>
<dbReference type="SUPFAM" id="SSF51126">
    <property type="entry name" value="Pectin lyase-like"/>
    <property type="match status" value="1"/>
</dbReference>
<dbReference type="Gene3D" id="2.40.128.130">
    <property type="entry name" value="Autotransporter beta-domain"/>
    <property type="match status" value="1"/>
</dbReference>
<accession>A0A0A2W5D3</accession>
<dbReference type="InterPro" id="IPR036709">
    <property type="entry name" value="Autotransporte_beta_dom_sf"/>
</dbReference>
<dbReference type="InterPro" id="IPR005546">
    <property type="entry name" value="Autotransporte_beta"/>
</dbReference>
<dbReference type="GO" id="GO:0019867">
    <property type="term" value="C:outer membrane"/>
    <property type="evidence" value="ECO:0007669"/>
    <property type="project" value="InterPro"/>
</dbReference>
<dbReference type="PROSITE" id="PS51208">
    <property type="entry name" value="AUTOTRANSPORTER"/>
    <property type="match status" value="1"/>
</dbReference>
<organism evidence="2 3">
    <name type="scientific">Beauveria bassiana D1-5</name>
    <dbReference type="NCBI Taxonomy" id="1245745"/>
    <lineage>
        <taxon>Eukaryota</taxon>
        <taxon>Fungi</taxon>
        <taxon>Dikarya</taxon>
        <taxon>Ascomycota</taxon>
        <taxon>Pezizomycotina</taxon>
        <taxon>Sordariomycetes</taxon>
        <taxon>Hypocreomycetidae</taxon>
        <taxon>Hypocreales</taxon>
        <taxon>Cordycipitaceae</taxon>
        <taxon>Beauveria</taxon>
    </lineage>
</organism>
<name>A0A0A2W5D3_BEABA</name>
<dbReference type="InterPro" id="IPR011050">
    <property type="entry name" value="Pectin_lyase_fold/virulence"/>
</dbReference>
<dbReference type="HOGENOM" id="CLU_002551_5_1_1"/>
<dbReference type="Pfam" id="PF18883">
    <property type="entry name" value="AC_1"/>
    <property type="match status" value="1"/>
</dbReference>
<dbReference type="NCBIfam" id="TIGR01414">
    <property type="entry name" value="autotrans_barl"/>
    <property type="match status" value="1"/>
</dbReference>
<dbReference type="SMART" id="SM00869">
    <property type="entry name" value="Autotransporter"/>
    <property type="match status" value="1"/>
</dbReference>
<evidence type="ECO:0000259" key="1">
    <source>
        <dbReference type="PROSITE" id="PS51208"/>
    </source>
</evidence>
<sequence>MTGDSTYTGATTPAEGSLDVTGSLVSDVTAKSATLLSGTGSIGAATLETGSTLTVGSPLQGNDDAASFTINGDLDNSGIVNLSRSANITGNRLNVSGDYIGGTDSQLNVNTVLGDDASVTDKLVIQGATSGATVLNVSNVGGQGAQTEQGIEVVTVGGDSASGAFTQSGRIVAGAWDYSLVQKGQNWYLTSMSNLPPVKPTEPEPVPVYRPEAGSYLVNLTAANTLFNLTLDDREGATEYRAPLDERGMARSTFWLRQEGGQNRFHTGEGQINSSANRYVAQMGNEFLHGTSNQTDRWGAGLMAGYGNVQGNSRSNLTGYSSESEMDGYSVGAYGTWYQNAVSREGVYVDGWVMYNWFNNHVSGDDLQNEDYKSRGFTASLESGYNMLLSESQRQAVYLEPQAQLTWMGVHSAEHTEANGTRVQDSGQGNLQSRLGVRLYLRGHRQEDDGKGREFKPYVEADWLHNTKNFGVRMGDKLLNEEGARNIGQLKLGVQGQITHDLNMWGGVAQQIGDKGYHDTSAMIGVKYGF</sequence>
<dbReference type="PANTHER" id="PTHR12338:SF5">
    <property type="entry name" value="ANTIGEN 43-RELATED"/>
    <property type="match status" value="1"/>
</dbReference>
<comment type="caution">
    <text evidence="2">The sequence shown here is derived from an EMBL/GenBank/DDBJ whole genome shotgun (WGS) entry which is preliminary data.</text>
</comment>
<dbReference type="InterPro" id="IPR006315">
    <property type="entry name" value="OM_autotransptr_brl_dom"/>
</dbReference>
<dbReference type="InterPro" id="IPR012332">
    <property type="entry name" value="Autotransporter_pectin_lyase_C"/>
</dbReference>
<dbReference type="AlphaFoldDB" id="A0A0A2W5D3"/>
<reference evidence="2 3" key="1">
    <citation type="submission" date="2012-10" db="EMBL/GenBank/DDBJ databases">
        <title>Genome sequencing and analysis of entomopathogenic fungi Beauveria bassiana D1-5.</title>
        <authorList>
            <person name="Li Q."/>
            <person name="Wang L."/>
            <person name="Zhang Z."/>
            <person name="Wang Q."/>
            <person name="Ren J."/>
            <person name="Wang M."/>
            <person name="Xu W."/>
            <person name="Wang J."/>
            <person name="Lu Y."/>
            <person name="Du Q."/>
            <person name="Sun Z."/>
        </authorList>
    </citation>
    <scope>NUCLEOTIDE SEQUENCE [LARGE SCALE GENOMIC DNA]</scope>
    <source>
        <strain evidence="2 3">D1-5</strain>
    </source>
</reference>
<evidence type="ECO:0000313" key="3">
    <source>
        <dbReference type="Proteomes" id="UP000030106"/>
    </source>
</evidence>
<dbReference type="CDD" id="cd01344">
    <property type="entry name" value="PL2_Passenger_AT"/>
    <property type="match status" value="1"/>
</dbReference>
<dbReference type="PANTHER" id="PTHR12338">
    <property type="entry name" value="AUTOTRANSPORTER"/>
    <property type="match status" value="1"/>
</dbReference>
<evidence type="ECO:0000313" key="2">
    <source>
        <dbReference type="EMBL" id="KGQ13630.1"/>
    </source>
</evidence>
<feature type="domain" description="Autotransporter" evidence="1">
    <location>
        <begin position="247"/>
        <end position="530"/>
    </location>
</feature>
<dbReference type="Gene3D" id="2.160.20.20">
    <property type="match status" value="1"/>
</dbReference>